<sequence>MSRRERPPLAAPRRLVHNSAMEMADARALNGVILSLYREGREVPLSRYRAWALEQVATVIGFDSACWGSASADPPVLHEMHRHNCDDGIVEAYALCSEQDFFRAALLADPGTAISLGDLVARETYLRSALYSEFGRRFRVEWALGTLLIERTTSLHEFLTLWRHDPSLPFSETERQLKELLMPHLAATHRAAWLRHFLRLPGHVNQAWAVVDRHGLLREASPSFVALLRQHWPAGSGSILPEALAASVQAGEAHVVGAWRLDVSDCGEYRFVLARSTGALAQLSVREREIARRYASGETHSAIARALSLSPATVRNHVAHCFRKLGVGNKVELALRLEAGAPRLPTGMAE</sequence>
<evidence type="ECO:0000259" key="4">
    <source>
        <dbReference type="PROSITE" id="PS50043"/>
    </source>
</evidence>
<dbReference type="PANTHER" id="PTHR44688">
    <property type="entry name" value="DNA-BINDING TRANSCRIPTIONAL ACTIVATOR DEVR_DOSR"/>
    <property type="match status" value="1"/>
</dbReference>
<dbReference type="Proteomes" id="UP000020218">
    <property type="component" value="Unassembled WGS sequence"/>
</dbReference>
<evidence type="ECO:0000256" key="3">
    <source>
        <dbReference type="ARBA" id="ARBA00023163"/>
    </source>
</evidence>
<evidence type="ECO:0000256" key="2">
    <source>
        <dbReference type="ARBA" id="ARBA00023125"/>
    </source>
</evidence>
<dbReference type="Gene3D" id="1.10.10.10">
    <property type="entry name" value="Winged helix-like DNA-binding domain superfamily/Winged helix DNA-binding domain"/>
    <property type="match status" value="1"/>
</dbReference>
<keyword evidence="2" id="KW-0238">DNA-binding</keyword>
<dbReference type="SUPFAM" id="SSF46894">
    <property type="entry name" value="C-terminal effector domain of the bipartite response regulators"/>
    <property type="match status" value="1"/>
</dbReference>
<dbReference type="Pfam" id="PF00196">
    <property type="entry name" value="GerE"/>
    <property type="match status" value="1"/>
</dbReference>
<dbReference type="GO" id="GO:0003677">
    <property type="term" value="F:DNA binding"/>
    <property type="evidence" value="ECO:0007669"/>
    <property type="project" value="UniProtKB-KW"/>
</dbReference>
<dbReference type="SMART" id="SM00421">
    <property type="entry name" value="HTH_LUXR"/>
    <property type="match status" value="1"/>
</dbReference>
<keyword evidence="6" id="KW-1185">Reference proteome</keyword>
<feature type="domain" description="HTH luxR-type" evidence="4">
    <location>
        <begin position="276"/>
        <end position="341"/>
    </location>
</feature>
<dbReference type="CDD" id="cd06170">
    <property type="entry name" value="LuxR_C_like"/>
    <property type="match status" value="1"/>
</dbReference>
<accession>A0A011NXC3</accession>
<dbReference type="STRING" id="1454001.AW08_00521"/>
<comment type="caution">
    <text evidence="5">The sequence shown here is derived from an EMBL/GenBank/DDBJ whole genome shotgun (WGS) entry which is preliminary data.</text>
</comment>
<name>A0A011NXC3_9PROT</name>
<dbReference type="EMBL" id="JFAX01000002">
    <property type="protein sequence ID" value="EXI69312.1"/>
    <property type="molecule type" value="Genomic_DNA"/>
</dbReference>
<dbReference type="AlphaFoldDB" id="A0A011NXC3"/>
<reference evidence="5" key="1">
    <citation type="submission" date="2014-02" db="EMBL/GenBank/DDBJ databases">
        <title>Expanding our view of genomic diversity in Candidatus Accumulibacter clades.</title>
        <authorList>
            <person name="Skennerton C.T."/>
            <person name="Barr J.J."/>
            <person name="Slater F.R."/>
            <person name="Bond P.L."/>
            <person name="Tyson G.W."/>
        </authorList>
    </citation>
    <scope>NUCLEOTIDE SEQUENCE [LARGE SCALE GENOMIC DNA]</scope>
</reference>
<dbReference type="PANTHER" id="PTHR44688:SF16">
    <property type="entry name" value="DNA-BINDING TRANSCRIPTIONAL ACTIVATOR DEVR_DOSR"/>
    <property type="match status" value="1"/>
</dbReference>
<keyword evidence="1" id="KW-0805">Transcription regulation</keyword>
<dbReference type="InterPro" id="IPR000792">
    <property type="entry name" value="Tscrpt_reg_LuxR_C"/>
</dbReference>
<evidence type="ECO:0000313" key="5">
    <source>
        <dbReference type="EMBL" id="EXI69312.1"/>
    </source>
</evidence>
<dbReference type="GO" id="GO:0006355">
    <property type="term" value="P:regulation of DNA-templated transcription"/>
    <property type="evidence" value="ECO:0007669"/>
    <property type="project" value="InterPro"/>
</dbReference>
<proteinExistence type="predicted"/>
<dbReference type="InterPro" id="IPR016032">
    <property type="entry name" value="Sig_transdc_resp-reg_C-effctor"/>
</dbReference>
<dbReference type="InterPro" id="IPR036388">
    <property type="entry name" value="WH-like_DNA-bd_sf"/>
</dbReference>
<gene>
    <name evidence="5" type="primary">uhpA</name>
    <name evidence="5" type="ORF">AW08_00521</name>
</gene>
<dbReference type="PATRIC" id="fig|1454001.3.peg.485"/>
<evidence type="ECO:0000256" key="1">
    <source>
        <dbReference type="ARBA" id="ARBA00023015"/>
    </source>
</evidence>
<dbReference type="PROSITE" id="PS50043">
    <property type="entry name" value="HTH_LUXR_2"/>
    <property type="match status" value="1"/>
</dbReference>
<dbReference type="PRINTS" id="PR00038">
    <property type="entry name" value="HTHLUXR"/>
</dbReference>
<organism evidence="5 6">
    <name type="scientific">Candidatus Accumulibacter adjunctus</name>
    <dbReference type="NCBI Taxonomy" id="1454001"/>
    <lineage>
        <taxon>Bacteria</taxon>
        <taxon>Pseudomonadati</taxon>
        <taxon>Pseudomonadota</taxon>
        <taxon>Betaproteobacteria</taxon>
        <taxon>Candidatus Accumulibacter</taxon>
    </lineage>
</organism>
<evidence type="ECO:0000313" key="6">
    <source>
        <dbReference type="Proteomes" id="UP000020218"/>
    </source>
</evidence>
<protein>
    <submittedName>
        <fullName evidence="5">Transcriptional regulatory protein UhpA</fullName>
    </submittedName>
</protein>
<keyword evidence="3" id="KW-0804">Transcription</keyword>